<keyword evidence="2" id="KW-1185">Reference proteome</keyword>
<gene>
    <name evidence="1" type="ORF">ACFOYY_00410</name>
</gene>
<dbReference type="SFLD" id="SFLDG01129">
    <property type="entry name" value="C1.5:_HAD__Beta-PGM__Phosphata"/>
    <property type="match status" value="1"/>
</dbReference>
<dbReference type="Pfam" id="PF00702">
    <property type="entry name" value="Hydrolase"/>
    <property type="match status" value="1"/>
</dbReference>
<organism evidence="1 2">
    <name type="scientific">Streptosporangium jomthongense</name>
    <dbReference type="NCBI Taxonomy" id="1193683"/>
    <lineage>
        <taxon>Bacteria</taxon>
        <taxon>Bacillati</taxon>
        <taxon>Actinomycetota</taxon>
        <taxon>Actinomycetes</taxon>
        <taxon>Streptosporangiales</taxon>
        <taxon>Streptosporangiaceae</taxon>
        <taxon>Streptosporangium</taxon>
    </lineage>
</organism>
<dbReference type="NCBIfam" id="TIGR01509">
    <property type="entry name" value="HAD-SF-IA-v3"/>
    <property type="match status" value="1"/>
</dbReference>
<protein>
    <submittedName>
        <fullName evidence="1">HAD family hydrolase</fullName>
    </submittedName>
</protein>
<dbReference type="InterPro" id="IPR036412">
    <property type="entry name" value="HAD-like_sf"/>
</dbReference>
<reference evidence="2" key="1">
    <citation type="journal article" date="2019" name="Int. J. Syst. Evol. Microbiol.">
        <title>The Global Catalogue of Microorganisms (GCM) 10K type strain sequencing project: providing services to taxonomists for standard genome sequencing and annotation.</title>
        <authorList>
            <consortium name="The Broad Institute Genomics Platform"/>
            <consortium name="The Broad Institute Genome Sequencing Center for Infectious Disease"/>
            <person name="Wu L."/>
            <person name="Ma J."/>
        </authorList>
    </citation>
    <scope>NUCLEOTIDE SEQUENCE [LARGE SCALE GENOMIC DNA]</scope>
    <source>
        <strain evidence="2">TBRC 7912</strain>
    </source>
</reference>
<sequence>MLPEPPPPELGAVLFDMDGTVVDTEGLWRRACAAVAAELGLRPGEVDPEHVHGRPAEHTAAHLQRPGVPLGWISERLTGEFARLIALGVTPLPGALALLDGLASAGVPTALVTASSRRIVEPVLRTVGAERFRLVVAAEDAPRGKPAPDPYLLAAAGLGLDPAVCVAVEDSPVGLASALAAGCRAVAVAGARAVPYGVLSVNSLEKIDVTLLRRLVAGEISIG</sequence>
<dbReference type="Proteomes" id="UP001595698">
    <property type="component" value="Unassembled WGS sequence"/>
</dbReference>
<accession>A0ABV8EQG0</accession>
<dbReference type="InterPro" id="IPR023214">
    <property type="entry name" value="HAD_sf"/>
</dbReference>
<dbReference type="PRINTS" id="PR00413">
    <property type="entry name" value="HADHALOGNASE"/>
</dbReference>
<keyword evidence="1" id="KW-0378">Hydrolase</keyword>
<evidence type="ECO:0000313" key="1">
    <source>
        <dbReference type="EMBL" id="MFC3978567.1"/>
    </source>
</evidence>
<name>A0ABV8EQG0_9ACTN</name>
<proteinExistence type="predicted"/>
<dbReference type="InterPro" id="IPR051806">
    <property type="entry name" value="HAD-like_SPP"/>
</dbReference>
<dbReference type="CDD" id="cd07505">
    <property type="entry name" value="HAD_BPGM-like"/>
    <property type="match status" value="1"/>
</dbReference>
<dbReference type="GO" id="GO:0016787">
    <property type="term" value="F:hydrolase activity"/>
    <property type="evidence" value="ECO:0007669"/>
    <property type="project" value="UniProtKB-KW"/>
</dbReference>
<comment type="caution">
    <text evidence="1">The sequence shown here is derived from an EMBL/GenBank/DDBJ whole genome shotgun (WGS) entry which is preliminary data.</text>
</comment>
<dbReference type="SUPFAM" id="SSF56784">
    <property type="entry name" value="HAD-like"/>
    <property type="match status" value="1"/>
</dbReference>
<dbReference type="EMBL" id="JBHSBC010000001">
    <property type="protein sequence ID" value="MFC3978567.1"/>
    <property type="molecule type" value="Genomic_DNA"/>
</dbReference>
<dbReference type="RefSeq" id="WP_352010652.1">
    <property type="nucleotide sequence ID" value="NZ_JBHSBC010000001.1"/>
</dbReference>
<dbReference type="Gene3D" id="3.40.50.1000">
    <property type="entry name" value="HAD superfamily/HAD-like"/>
    <property type="match status" value="1"/>
</dbReference>
<dbReference type="InterPro" id="IPR006439">
    <property type="entry name" value="HAD-SF_hydro_IA"/>
</dbReference>
<dbReference type="Gene3D" id="1.10.150.240">
    <property type="entry name" value="Putative phosphatase, domain 2"/>
    <property type="match status" value="1"/>
</dbReference>
<evidence type="ECO:0000313" key="2">
    <source>
        <dbReference type="Proteomes" id="UP001595698"/>
    </source>
</evidence>
<dbReference type="PANTHER" id="PTHR43481:SF4">
    <property type="entry name" value="GLYCEROL-1-PHOSPHATE PHOSPHOHYDROLASE 1-RELATED"/>
    <property type="match status" value="1"/>
</dbReference>
<dbReference type="PANTHER" id="PTHR43481">
    <property type="entry name" value="FRUCTOSE-1-PHOSPHATE PHOSPHATASE"/>
    <property type="match status" value="1"/>
</dbReference>
<dbReference type="SFLD" id="SFLDS00003">
    <property type="entry name" value="Haloacid_Dehalogenase"/>
    <property type="match status" value="1"/>
</dbReference>
<dbReference type="InterPro" id="IPR023198">
    <property type="entry name" value="PGP-like_dom2"/>
</dbReference>